<organism evidence="4 5">
    <name type="scientific">Arachis hypogaea</name>
    <name type="common">Peanut</name>
    <dbReference type="NCBI Taxonomy" id="3818"/>
    <lineage>
        <taxon>Eukaryota</taxon>
        <taxon>Viridiplantae</taxon>
        <taxon>Streptophyta</taxon>
        <taxon>Embryophyta</taxon>
        <taxon>Tracheophyta</taxon>
        <taxon>Spermatophyta</taxon>
        <taxon>Magnoliopsida</taxon>
        <taxon>eudicotyledons</taxon>
        <taxon>Gunneridae</taxon>
        <taxon>Pentapetalae</taxon>
        <taxon>rosids</taxon>
        <taxon>fabids</taxon>
        <taxon>Fabales</taxon>
        <taxon>Fabaceae</taxon>
        <taxon>Papilionoideae</taxon>
        <taxon>50 kb inversion clade</taxon>
        <taxon>dalbergioids sensu lato</taxon>
        <taxon>Dalbergieae</taxon>
        <taxon>Pterocarpus clade</taxon>
        <taxon>Arachis</taxon>
    </lineage>
</organism>
<gene>
    <name evidence="4" type="ORF">Ahy_A02g007502</name>
</gene>
<feature type="compositionally biased region" description="Polar residues" evidence="2">
    <location>
        <begin position="531"/>
        <end position="540"/>
    </location>
</feature>
<dbReference type="STRING" id="3818.A0A445ECL5"/>
<sequence>MYSQDQYDKLEHLSVSLFESEGTTFPHWFLENAQNLEKLIVEWSSFVEIFHDQSIGIEKGQVTISTRLKDLTLNQLHDLDHICKEGLQIDPVLQHLEQLAVVHCSSLVNLVPSSVTFAYLRHLEVANCNGMINLITCLTAKSLVNLATMKIESCNLLQDIMNANENEKDKEIVFSSLETLELVSLPRLRSFCSCKCSLLFPLLENVLVKECPRMEIFSTGDTSTPDLQQVQIEENNKQNFWEGDLNGTINKLFEDKLNRNSLEQLALNGKDAMMILNDHMEEAKFPKVETLRMQCLYDTQLTWWNDLLEIFPNVVGLQVRQSSMQTLFPVEESAHCSTRIAQQVRKLELFEMEHLKHIWHEESLADQLAPQNLESLGISACPNMVSVVSSSVSFQSLKELYVENCKGMTHLITSSIAKSLMQLEKLIVRNCEMIKDVVNVDDEEADEDIIFENLEYLELSTLISLRSFCYGKHALIFPSLIWFIVKACPQMEVFSPGSIIAPYLRTVEVENQRKQWKGDLNITIEQLFKDNQGTTEPTTARRQRLSEDGDRDGARRLNRNDSDCATEHLYCSTESGVK</sequence>
<dbReference type="InterPro" id="IPR057135">
    <property type="entry name" value="At4g27190-like_LRR"/>
</dbReference>
<protein>
    <recommendedName>
        <fullName evidence="3">Disease resistance protein At4g27190-like leucine-rich repeats domain-containing protein</fullName>
    </recommendedName>
</protein>
<evidence type="ECO:0000259" key="3">
    <source>
        <dbReference type="Pfam" id="PF23247"/>
    </source>
</evidence>
<evidence type="ECO:0000313" key="4">
    <source>
        <dbReference type="EMBL" id="RYR73168.1"/>
    </source>
</evidence>
<dbReference type="AlphaFoldDB" id="A0A445ECL5"/>
<feature type="region of interest" description="Disordered" evidence="2">
    <location>
        <begin position="531"/>
        <end position="559"/>
    </location>
</feature>
<feature type="compositionally biased region" description="Basic and acidic residues" evidence="2">
    <location>
        <begin position="544"/>
        <end position="559"/>
    </location>
</feature>
<feature type="domain" description="Disease resistance protein At4g27190-like leucine-rich repeats" evidence="3">
    <location>
        <begin position="117"/>
        <end position="217"/>
    </location>
</feature>
<dbReference type="InterPro" id="IPR032675">
    <property type="entry name" value="LRR_dom_sf"/>
</dbReference>
<keyword evidence="5" id="KW-1185">Reference proteome</keyword>
<evidence type="ECO:0000256" key="1">
    <source>
        <dbReference type="ARBA" id="ARBA00022821"/>
    </source>
</evidence>
<dbReference type="Gene3D" id="3.80.10.10">
    <property type="entry name" value="Ribonuclease Inhibitor"/>
    <property type="match status" value="2"/>
</dbReference>
<accession>A0A445ECL5</accession>
<feature type="domain" description="Disease resistance protein At4g27190-like leucine-rich repeats" evidence="3">
    <location>
        <begin position="392"/>
        <end position="499"/>
    </location>
</feature>
<dbReference type="Proteomes" id="UP000289738">
    <property type="component" value="Chromosome A02"/>
</dbReference>
<dbReference type="InterPro" id="IPR050905">
    <property type="entry name" value="Plant_NBS-LRR"/>
</dbReference>
<evidence type="ECO:0000256" key="2">
    <source>
        <dbReference type="SAM" id="MobiDB-lite"/>
    </source>
</evidence>
<dbReference type="SUPFAM" id="SSF52047">
    <property type="entry name" value="RNI-like"/>
    <property type="match status" value="2"/>
</dbReference>
<keyword evidence="1" id="KW-0611">Plant defense</keyword>
<dbReference type="Pfam" id="PF23247">
    <property type="entry name" value="LRR_RPS2"/>
    <property type="match status" value="3"/>
</dbReference>
<dbReference type="PANTHER" id="PTHR33463:SF209">
    <property type="entry name" value="DISEASE RESISTANCE PROTEIN RPS2-LIKE"/>
    <property type="match status" value="1"/>
</dbReference>
<dbReference type="PANTHER" id="PTHR33463">
    <property type="entry name" value="NB-ARC DOMAIN-CONTAINING PROTEIN-RELATED"/>
    <property type="match status" value="1"/>
</dbReference>
<name>A0A445ECL5_ARAHY</name>
<evidence type="ECO:0000313" key="5">
    <source>
        <dbReference type="Proteomes" id="UP000289738"/>
    </source>
</evidence>
<comment type="caution">
    <text evidence="4">The sequence shown here is derived from an EMBL/GenBank/DDBJ whole genome shotgun (WGS) entry which is preliminary data.</text>
</comment>
<feature type="domain" description="Disease resistance protein At4g27190-like leucine-rich repeats" evidence="3">
    <location>
        <begin position="5"/>
        <end position="116"/>
    </location>
</feature>
<dbReference type="EMBL" id="SDMP01000002">
    <property type="protein sequence ID" value="RYR73168.1"/>
    <property type="molecule type" value="Genomic_DNA"/>
</dbReference>
<reference evidence="4 5" key="1">
    <citation type="submission" date="2019-01" db="EMBL/GenBank/DDBJ databases">
        <title>Sequencing of cultivated peanut Arachis hypogaea provides insights into genome evolution and oil improvement.</title>
        <authorList>
            <person name="Chen X."/>
        </authorList>
    </citation>
    <scope>NUCLEOTIDE SEQUENCE [LARGE SCALE GENOMIC DNA]</scope>
    <source>
        <strain evidence="5">cv. Fuhuasheng</strain>
        <tissue evidence="4">Leaves</tissue>
    </source>
</reference>
<proteinExistence type="predicted"/>